<dbReference type="EMBL" id="LXQA010575100">
    <property type="protein sequence ID" value="MCI60089.1"/>
    <property type="molecule type" value="Genomic_DNA"/>
</dbReference>
<feature type="non-terminal residue" evidence="1">
    <location>
        <position position="1"/>
    </location>
</feature>
<dbReference type="AlphaFoldDB" id="A0A392TG05"/>
<name>A0A392TG05_9FABA</name>
<organism evidence="1 2">
    <name type="scientific">Trifolium medium</name>
    <dbReference type="NCBI Taxonomy" id="97028"/>
    <lineage>
        <taxon>Eukaryota</taxon>
        <taxon>Viridiplantae</taxon>
        <taxon>Streptophyta</taxon>
        <taxon>Embryophyta</taxon>
        <taxon>Tracheophyta</taxon>
        <taxon>Spermatophyta</taxon>
        <taxon>Magnoliopsida</taxon>
        <taxon>eudicotyledons</taxon>
        <taxon>Gunneridae</taxon>
        <taxon>Pentapetalae</taxon>
        <taxon>rosids</taxon>
        <taxon>fabids</taxon>
        <taxon>Fabales</taxon>
        <taxon>Fabaceae</taxon>
        <taxon>Papilionoideae</taxon>
        <taxon>50 kb inversion clade</taxon>
        <taxon>NPAAA clade</taxon>
        <taxon>Hologalegina</taxon>
        <taxon>IRL clade</taxon>
        <taxon>Trifolieae</taxon>
        <taxon>Trifolium</taxon>
    </lineage>
</organism>
<dbReference type="Proteomes" id="UP000265520">
    <property type="component" value="Unassembled WGS sequence"/>
</dbReference>
<proteinExistence type="predicted"/>
<evidence type="ECO:0000313" key="2">
    <source>
        <dbReference type="Proteomes" id="UP000265520"/>
    </source>
</evidence>
<accession>A0A392TG05</accession>
<comment type="caution">
    <text evidence="1">The sequence shown here is derived from an EMBL/GenBank/DDBJ whole genome shotgun (WGS) entry which is preliminary data.</text>
</comment>
<protein>
    <submittedName>
        <fullName evidence="1">Uncharacterized protein</fullName>
    </submittedName>
</protein>
<evidence type="ECO:0000313" key="1">
    <source>
        <dbReference type="EMBL" id="MCI60089.1"/>
    </source>
</evidence>
<keyword evidence="2" id="KW-1185">Reference proteome</keyword>
<sequence>ASCGQASGDDAVSSHVARFFCPGPTPKPPCKFLLSAARSLY</sequence>
<reference evidence="1 2" key="1">
    <citation type="journal article" date="2018" name="Front. Plant Sci.">
        <title>Red Clover (Trifolium pratense) and Zigzag Clover (T. medium) - A Picture of Genomic Similarities and Differences.</title>
        <authorList>
            <person name="Dluhosova J."/>
            <person name="Istvanek J."/>
            <person name="Nedelnik J."/>
            <person name="Repkova J."/>
        </authorList>
    </citation>
    <scope>NUCLEOTIDE SEQUENCE [LARGE SCALE GENOMIC DNA]</scope>
    <source>
        <strain evidence="2">cv. 10/8</strain>
        <tissue evidence="1">Leaf</tissue>
    </source>
</reference>